<dbReference type="Pfam" id="PF11276">
    <property type="entry name" value="DUF3078"/>
    <property type="match status" value="1"/>
</dbReference>
<dbReference type="Proteomes" id="UP000018837">
    <property type="component" value="Unassembled WGS sequence"/>
</dbReference>
<feature type="region of interest" description="Disordered" evidence="1">
    <location>
        <begin position="44"/>
        <end position="81"/>
    </location>
</feature>
<evidence type="ECO:0000313" key="4">
    <source>
        <dbReference type="Proteomes" id="UP000018837"/>
    </source>
</evidence>
<gene>
    <name evidence="3" type="ORF">N425_04195</name>
</gene>
<proteinExistence type="predicted"/>
<keyword evidence="2" id="KW-0732">Signal</keyword>
<protein>
    <recommendedName>
        <fullName evidence="5">DUF3078 domain-containing protein</fullName>
    </recommendedName>
</protein>
<feature type="chain" id="PRO_5004813276" description="DUF3078 domain-containing protein" evidence="2">
    <location>
        <begin position="29"/>
        <end position="538"/>
    </location>
</feature>
<reference evidence="3 4" key="1">
    <citation type="submission" date="2013-11" db="EMBL/GenBank/DDBJ databases">
        <title>Single cell genomics of uncultured Tannerella BU063 (oral taxon 286).</title>
        <authorList>
            <person name="Beall C.J."/>
            <person name="Campbell A.G."/>
            <person name="Griffen A.L."/>
            <person name="Podar M."/>
            <person name="Leys E.J."/>
        </authorList>
    </citation>
    <scope>NUCLEOTIDE SEQUENCE [LARGE SCALE GENOMIC DNA]</scope>
    <source>
        <strain evidence="3">Cell 2</strain>
    </source>
</reference>
<dbReference type="PATRIC" id="fig|1411148.3.peg.575"/>
<feature type="compositionally biased region" description="Polar residues" evidence="1">
    <location>
        <begin position="50"/>
        <end position="67"/>
    </location>
</feature>
<evidence type="ECO:0008006" key="5">
    <source>
        <dbReference type="Google" id="ProtNLM"/>
    </source>
</evidence>
<evidence type="ECO:0000256" key="2">
    <source>
        <dbReference type="SAM" id="SignalP"/>
    </source>
</evidence>
<dbReference type="EMBL" id="AYUF01000350">
    <property type="protein sequence ID" value="ETK02455.1"/>
    <property type="molecule type" value="Genomic_DNA"/>
</dbReference>
<name>W2C5N8_9BACT</name>
<evidence type="ECO:0000313" key="3">
    <source>
        <dbReference type="EMBL" id="ETK02455.1"/>
    </source>
</evidence>
<evidence type="ECO:0000256" key="1">
    <source>
        <dbReference type="SAM" id="MobiDB-lite"/>
    </source>
</evidence>
<dbReference type="InterPro" id="IPR021428">
    <property type="entry name" value="DUF3078"/>
</dbReference>
<dbReference type="AlphaFoldDB" id="W2C5N8"/>
<accession>W2C5N8</accession>
<feature type="signal peptide" evidence="2">
    <location>
        <begin position="1"/>
        <end position="28"/>
    </location>
</feature>
<sequence length="538" mass="63137">MKTKTRNVCTRLLTVATGLILLATASVAQDLNNDARIRARMERAMRRDSVAQSAEPTHTSQPTVRQRTATDDTLRAEPGDLNARLLERMERRARRDTTLEHPAATDLSAPIILPTEPLTMSDRALYWSRYWRSATGRIPSYFTFNDTIIVNPLFMPVLFKKKNLDNARRIVFYRPMDLNDRPWERPLYRPIHPFERAENRIIIQDYAYRYVRHYHPNYFRHSADDLPVERTLRMRMNGNVQVPVYHVERSANDYDAPPKFIPDRRYWTSSLESSLRFSQNYVSPNWYKEGNSNLNILSKNLFQYNYARDRIQLKNLLQVDLSVYTASDDTLRNYKFGDNLFRLYTNFGYRAFSRWFYTIDGELKTPLVANYKKNTNVRQVALLSPYIVNVGLGMKYDLEKKFRTRGRSLKLAVNIAPISYTHMYSLDAAVDRSPHGFPKDASGGYERVLHKIGSTVRMDMVLKPNHNVTWKSRLYYNTTYRNILAEFENSLDMAFSRFFSTMINVYLRFDDSVTKTPGYDSYVQTNQILSFGFSYKWD</sequence>
<feature type="compositionally biased region" description="Basic and acidic residues" evidence="1">
    <location>
        <begin position="68"/>
        <end position="78"/>
    </location>
</feature>
<organism evidence="3 4">
    <name type="scientific">Tannerella sp. oral taxon BU063 isolate Cell 2</name>
    <dbReference type="NCBI Taxonomy" id="1411148"/>
    <lineage>
        <taxon>Bacteria</taxon>
        <taxon>Pseudomonadati</taxon>
        <taxon>Bacteroidota</taxon>
        <taxon>Bacteroidia</taxon>
        <taxon>Bacteroidales</taxon>
        <taxon>Tannerellaceae</taxon>
        <taxon>Tannerella</taxon>
    </lineage>
</organism>
<comment type="caution">
    <text evidence="3">The sequence shown here is derived from an EMBL/GenBank/DDBJ whole genome shotgun (WGS) entry which is preliminary data.</text>
</comment>